<comment type="caution">
    <text evidence="1">The sequence shown here is derived from an EMBL/GenBank/DDBJ whole genome shotgun (WGS) entry which is preliminary data.</text>
</comment>
<evidence type="ECO:0000313" key="2">
    <source>
        <dbReference type="Proteomes" id="UP000826195"/>
    </source>
</evidence>
<evidence type="ECO:0000313" key="1">
    <source>
        <dbReference type="EMBL" id="KAH0554988.1"/>
    </source>
</evidence>
<sequence length="250" mass="28359">MEITVLDFTGFQLGDILIIKEFGVAHLLDNSIHVEDPMVISTNSSTIILELLSDSRNFRDFYEKCRMRFGGPASHTAADLASKVQSLLRGNVYVRDASHADFLTRKTNLAVINFEMSEFGINEVRVCCFDPRGIVVNNKAIAPVTVYDSSNVTDSYKRSYQAVRGVAWNEHDLKIAGIKSILNNILREYSIEFVFVKSSGHKDFIHAVIGSSFRVVVLDDYDYAERADESCEERVRNMVRWVLQQKLYEG</sequence>
<dbReference type="EMBL" id="JAHXZJ010001119">
    <property type="protein sequence ID" value="KAH0554988.1"/>
    <property type="molecule type" value="Genomic_DNA"/>
</dbReference>
<keyword evidence="2" id="KW-1185">Reference proteome</keyword>
<organism evidence="1 2">
    <name type="scientific">Cotesia glomerata</name>
    <name type="common">Lepidopteran parasitic wasp</name>
    <name type="synonym">Apanteles glomeratus</name>
    <dbReference type="NCBI Taxonomy" id="32391"/>
    <lineage>
        <taxon>Eukaryota</taxon>
        <taxon>Metazoa</taxon>
        <taxon>Ecdysozoa</taxon>
        <taxon>Arthropoda</taxon>
        <taxon>Hexapoda</taxon>
        <taxon>Insecta</taxon>
        <taxon>Pterygota</taxon>
        <taxon>Neoptera</taxon>
        <taxon>Endopterygota</taxon>
        <taxon>Hymenoptera</taxon>
        <taxon>Apocrita</taxon>
        <taxon>Ichneumonoidea</taxon>
        <taxon>Braconidae</taxon>
        <taxon>Microgastrinae</taxon>
        <taxon>Cotesia</taxon>
    </lineage>
</organism>
<protein>
    <submittedName>
        <fullName evidence="1">Uncharacterized protein</fullName>
    </submittedName>
</protein>
<dbReference type="Proteomes" id="UP000826195">
    <property type="component" value="Unassembled WGS sequence"/>
</dbReference>
<dbReference type="AlphaFoldDB" id="A0AAV7ILX0"/>
<name>A0AAV7ILX0_COTGL</name>
<reference evidence="1 2" key="1">
    <citation type="journal article" date="2021" name="J. Hered.">
        <title>A chromosome-level genome assembly of the parasitoid wasp, Cotesia glomerata (Hymenoptera: Braconidae).</title>
        <authorList>
            <person name="Pinto B.J."/>
            <person name="Weis J.J."/>
            <person name="Gamble T."/>
            <person name="Ode P.J."/>
            <person name="Paul R."/>
            <person name="Zaspel J.M."/>
        </authorList>
    </citation>
    <scope>NUCLEOTIDE SEQUENCE [LARGE SCALE GENOMIC DNA]</scope>
    <source>
        <strain evidence="1">CgM1</strain>
    </source>
</reference>
<accession>A0AAV7ILX0</accession>
<gene>
    <name evidence="1" type="ORF">KQX54_014433</name>
</gene>
<proteinExistence type="predicted"/>